<dbReference type="AlphaFoldDB" id="A0A0B7JVY4"/>
<feature type="compositionally biased region" description="Low complexity" evidence="1">
    <location>
        <begin position="344"/>
        <end position="354"/>
    </location>
</feature>
<reference evidence="2" key="1">
    <citation type="submission" date="2015-01" db="EMBL/GenBank/DDBJ databases">
        <authorList>
            <person name="Durling Mikael"/>
        </authorList>
    </citation>
    <scope>NUCLEOTIDE SEQUENCE</scope>
</reference>
<dbReference type="PANTHER" id="PTHR31252:SF11">
    <property type="entry name" value="DUF4419 DOMAIN-CONTAINING PROTEIN"/>
    <property type="match status" value="1"/>
</dbReference>
<proteinExistence type="predicted"/>
<dbReference type="EMBL" id="CDPU01000013">
    <property type="protein sequence ID" value="CEO49223.1"/>
    <property type="molecule type" value="Genomic_DNA"/>
</dbReference>
<name>A0A0B7JVY4_BIOOC</name>
<evidence type="ECO:0008006" key="3">
    <source>
        <dbReference type="Google" id="ProtNLM"/>
    </source>
</evidence>
<feature type="compositionally biased region" description="Low complexity" evidence="1">
    <location>
        <begin position="325"/>
        <end position="337"/>
    </location>
</feature>
<sequence length="421" mass="46987">MPVTLQVVDHEAKAWGGAKTADASQLLELAAPKHSRRCKQLVQASFAPEEFSQGHITAANNGFFWTAYEAYSSHHHLVIRPEDVWFSILTQLSFYINTHAEDLRSFFVDHSGQKHLHVEVDQLDFAYIANKMTHLIAKNVVDPELRDWVMPSFSTTTDSDKVVGAILFMGAMQKYFSYGATVTCGIPSVTLLGEVDDWKDILNRIDKIDQLGSEPTQFAGMLRPILNGMIASFQSPDSSETTEFWNTIVHKVSLDSGTDYLTGWLTAFGFWDEDGSTKRLSNKMFNDILYPRIDIDSVPAGYASVPISINDRGDKYEATMVAGSVGTSATSSTTGAGRPINALDSQDSSRQSSEGQERESIVRDTIQPVSGWWVCRNEAAEEAEARETEKTRLRAEIERVGMEDFHAWLALYSKLEELEAY</sequence>
<dbReference type="InterPro" id="IPR025533">
    <property type="entry name" value="DUF4419"/>
</dbReference>
<organism evidence="2">
    <name type="scientific">Bionectria ochroleuca</name>
    <name type="common">Gliocladium roseum</name>
    <dbReference type="NCBI Taxonomy" id="29856"/>
    <lineage>
        <taxon>Eukaryota</taxon>
        <taxon>Fungi</taxon>
        <taxon>Dikarya</taxon>
        <taxon>Ascomycota</taxon>
        <taxon>Pezizomycotina</taxon>
        <taxon>Sordariomycetes</taxon>
        <taxon>Hypocreomycetidae</taxon>
        <taxon>Hypocreales</taxon>
        <taxon>Bionectriaceae</taxon>
        <taxon>Clonostachys</taxon>
    </lineage>
</organism>
<gene>
    <name evidence="2" type="ORF">BN869_000005280_1</name>
</gene>
<protein>
    <recommendedName>
        <fullName evidence="3">DUF4419 domain-containing protein</fullName>
    </recommendedName>
</protein>
<dbReference type="Pfam" id="PF14388">
    <property type="entry name" value="DUF4419"/>
    <property type="match status" value="1"/>
</dbReference>
<accession>A0A0B7JVY4</accession>
<dbReference type="PANTHER" id="PTHR31252">
    <property type="entry name" value="DUF4419 DOMAIN-CONTAINING PROTEIN"/>
    <property type="match status" value="1"/>
</dbReference>
<feature type="region of interest" description="Disordered" evidence="1">
    <location>
        <begin position="325"/>
        <end position="361"/>
    </location>
</feature>
<evidence type="ECO:0000313" key="2">
    <source>
        <dbReference type="EMBL" id="CEO49223.1"/>
    </source>
</evidence>
<evidence type="ECO:0000256" key="1">
    <source>
        <dbReference type="SAM" id="MobiDB-lite"/>
    </source>
</evidence>